<gene>
    <name evidence="1" type="ORF">ANCCEY_02528</name>
</gene>
<name>A0A0D6M2Q0_9BILA</name>
<organism evidence="1 2">
    <name type="scientific">Ancylostoma ceylanicum</name>
    <dbReference type="NCBI Taxonomy" id="53326"/>
    <lineage>
        <taxon>Eukaryota</taxon>
        <taxon>Metazoa</taxon>
        <taxon>Ecdysozoa</taxon>
        <taxon>Nematoda</taxon>
        <taxon>Chromadorea</taxon>
        <taxon>Rhabditida</taxon>
        <taxon>Rhabditina</taxon>
        <taxon>Rhabditomorpha</taxon>
        <taxon>Strongyloidea</taxon>
        <taxon>Ancylostomatidae</taxon>
        <taxon>Ancylostomatinae</taxon>
        <taxon>Ancylostoma</taxon>
    </lineage>
</organism>
<accession>A0A0D6M2Q0</accession>
<dbReference type="GO" id="GO:0005739">
    <property type="term" value="C:mitochondrion"/>
    <property type="evidence" value="ECO:0007669"/>
    <property type="project" value="TreeGrafter"/>
</dbReference>
<dbReference type="PANTHER" id="PTHR11063">
    <property type="entry name" value="GLUTAMATE SEMIALDEHYDE DEHYDROGENASE"/>
    <property type="match status" value="1"/>
</dbReference>
<dbReference type="SUPFAM" id="SSF53720">
    <property type="entry name" value="ALDH-like"/>
    <property type="match status" value="1"/>
</dbReference>
<dbReference type="GO" id="GO:0004350">
    <property type="term" value="F:glutamate-5-semialdehyde dehydrogenase activity"/>
    <property type="evidence" value="ECO:0007669"/>
    <property type="project" value="TreeGrafter"/>
</dbReference>
<evidence type="ECO:0008006" key="3">
    <source>
        <dbReference type="Google" id="ProtNLM"/>
    </source>
</evidence>
<dbReference type="PANTHER" id="PTHR11063:SF8">
    <property type="entry name" value="DELTA-1-PYRROLINE-5-CARBOXYLATE SYNTHASE"/>
    <property type="match status" value="1"/>
</dbReference>
<dbReference type="EMBL" id="KE124813">
    <property type="protein sequence ID" value="EPB78379.1"/>
    <property type="molecule type" value="Genomic_DNA"/>
</dbReference>
<protein>
    <recommendedName>
        <fullName evidence="3">Aldehyde dehydrogenase domain-containing protein</fullName>
    </recommendedName>
</protein>
<dbReference type="InterPro" id="IPR016162">
    <property type="entry name" value="Ald_DH_N"/>
</dbReference>
<dbReference type="InterPro" id="IPR016161">
    <property type="entry name" value="Ald_DH/histidinol_DH"/>
</dbReference>
<sequence>MFCRTHRYEGPPIEEVASKCRDSGRQLASLSNAERASMVRHLAGLLVARENDIMEANRLDLNNAKSSGLEPQLLNRLKMTKAKIMDLHNGLNTIAESAETLIGRCLRKPSLPYAELNFFLNPITELNAPFACTNCH</sequence>
<dbReference type="AlphaFoldDB" id="A0A0D6M2Q0"/>
<proteinExistence type="predicted"/>
<evidence type="ECO:0000313" key="2">
    <source>
        <dbReference type="Proteomes" id="UP000054495"/>
    </source>
</evidence>
<evidence type="ECO:0000313" key="1">
    <source>
        <dbReference type="EMBL" id="EPB78379.1"/>
    </source>
</evidence>
<dbReference type="Gene3D" id="3.40.605.10">
    <property type="entry name" value="Aldehyde Dehydrogenase, Chain A, domain 1"/>
    <property type="match status" value="1"/>
</dbReference>
<keyword evidence="2" id="KW-1185">Reference proteome</keyword>
<reference evidence="1 2" key="1">
    <citation type="submission" date="2013-05" db="EMBL/GenBank/DDBJ databases">
        <title>Draft genome of the parasitic nematode Anyclostoma ceylanicum.</title>
        <authorList>
            <person name="Mitreva M."/>
        </authorList>
    </citation>
    <scope>NUCLEOTIDE SEQUENCE [LARGE SCALE GENOMIC DNA]</scope>
</reference>
<dbReference type="Proteomes" id="UP000054495">
    <property type="component" value="Unassembled WGS sequence"/>
</dbReference>